<dbReference type="Proteomes" id="UP000007360">
    <property type="component" value="Unassembled WGS sequence"/>
</dbReference>
<organism evidence="1 2">
    <name type="scientific">Methanobacterium formicicum (strain DSM 3637 / PP1)</name>
    <dbReference type="NCBI Taxonomy" id="1204725"/>
    <lineage>
        <taxon>Archaea</taxon>
        <taxon>Methanobacteriati</taxon>
        <taxon>Methanobacteriota</taxon>
        <taxon>Methanomada group</taxon>
        <taxon>Methanobacteria</taxon>
        <taxon>Methanobacteriales</taxon>
        <taxon>Methanobacteriaceae</taxon>
        <taxon>Methanobacterium</taxon>
    </lineage>
</organism>
<name>K2R9J0_METFP</name>
<protein>
    <submittedName>
        <fullName evidence="1">Uncharacterized protein</fullName>
    </submittedName>
</protein>
<evidence type="ECO:0000313" key="2">
    <source>
        <dbReference type="Proteomes" id="UP000007360"/>
    </source>
</evidence>
<proteinExistence type="predicted"/>
<sequence>MEKLSKILAVLLIIVSASFAYVLIFGLSFEGSETDFYVTPVTGDENISTYKYSCSELNVSTIFDYNALNGQMVKVTGQIFNKTEYFQFNKTRTSLIIKVPEISNPYPAPYILASYTGTIPYNINDTITVYGEYSYPACVDSPPELAKIGLIDIRAGYIEKM</sequence>
<comment type="caution">
    <text evidence="1">The sequence shown here is derived from an EMBL/GenBank/DDBJ whole genome shotgun (WGS) entry which is preliminary data.</text>
</comment>
<dbReference type="EMBL" id="AMPO01000011">
    <property type="protein sequence ID" value="EKF84994.1"/>
    <property type="molecule type" value="Genomic_DNA"/>
</dbReference>
<accession>K2R9J0</accession>
<evidence type="ECO:0000313" key="1">
    <source>
        <dbReference type="EMBL" id="EKF84994.1"/>
    </source>
</evidence>
<dbReference type="PATRIC" id="fig|1204725.3.peg.2284"/>
<dbReference type="AlphaFoldDB" id="K2R9J0"/>
<dbReference type="OrthoDB" id="380268at2157"/>
<dbReference type="RefSeq" id="WP_004031762.1">
    <property type="nucleotide sequence ID" value="NZ_AMPO01000011.1"/>
</dbReference>
<reference evidence="1 2" key="1">
    <citation type="journal article" date="2012" name="J. Bacteriol.">
        <title>Draft genome sequence of Methanobacterium formicicum DSM 3637, an archaebacterium isolated from the methane producer amoeba Pelomyxa palustris.</title>
        <authorList>
            <person name="Gutierrez G."/>
        </authorList>
    </citation>
    <scope>NUCLEOTIDE SEQUENCE [LARGE SCALE GENOMIC DNA]</scope>
    <source>
        <strain evidence="2">DSM 3637 / PP1</strain>
    </source>
</reference>
<keyword evidence="2" id="KW-1185">Reference proteome</keyword>
<gene>
    <name evidence="1" type="ORF">A994_11372</name>
</gene>